<sequence length="280" mass="31668">MEDIQQIAKDIRKKIYKIAHYAGGGHMGAAFSIADIVSVLYFDNVLKYDAKKPNWIDRDKFILSKGHACYALYAALARAGYFPEEELWHVGEPGSKFGGHPKINDIPGVEASTGALGHGLSFAIGIAYANKADKKRSHTYVMLGDGECQEGSIWEGALSAPTLELEYLTVIVDYNKLQAMDNLENIVQMRPFADKWRAFGWNVIEIDGHNYKEIKEALLVRCEKKPTLVIANTIKGKGVSFMENVPIWHYRMPNERELEILFHDLEFTEEEKQRLCVAKE</sequence>
<accession>N2B642</accession>
<proteinExistence type="inferred from homology"/>
<organism evidence="6 7">
    <name type="scientific">Eubacterium plexicaudatum ASF492</name>
    <dbReference type="NCBI Taxonomy" id="1235802"/>
    <lineage>
        <taxon>Bacteria</taxon>
        <taxon>Bacillati</taxon>
        <taxon>Bacillota</taxon>
        <taxon>Clostridia</taxon>
        <taxon>Eubacteriales</taxon>
        <taxon>Eubacteriaceae</taxon>
        <taxon>Eubacterium</taxon>
    </lineage>
</organism>
<dbReference type="InterPro" id="IPR005474">
    <property type="entry name" value="Transketolase_N"/>
</dbReference>
<evidence type="ECO:0000259" key="5">
    <source>
        <dbReference type="Pfam" id="PF00456"/>
    </source>
</evidence>
<feature type="transmembrane region" description="Helical" evidence="4">
    <location>
        <begin position="21"/>
        <end position="42"/>
    </location>
</feature>
<name>N2B642_9FIRM</name>
<keyword evidence="3" id="KW-0786">Thiamine pyrophosphate</keyword>
<dbReference type="CDD" id="cd02012">
    <property type="entry name" value="TPP_TK"/>
    <property type="match status" value="1"/>
</dbReference>
<evidence type="ECO:0000256" key="4">
    <source>
        <dbReference type="SAM" id="Phobius"/>
    </source>
</evidence>
<gene>
    <name evidence="6" type="ORF">C823_01244</name>
</gene>
<dbReference type="Proteomes" id="UP000012589">
    <property type="component" value="Unassembled WGS sequence"/>
</dbReference>
<dbReference type="PANTHER" id="PTHR47514">
    <property type="entry name" value="TRANSKETOLASE N-TERMINAL SECTION-RELATED"/>
    <property type="match status" value="1"/>
</dbReference>
<dbReference type="PATRIC" id="fig|1235802.3.peg.1329"/>
<evidence type="ECO:0000313" key="6">
    <source>
        <dbReference type="EMBL" id="EMZ33963.1"/>
    </source>
</evidence>
<evidence type="ECO:0000256" key="1">
    <source>
        <dbReference type="ARBA" id="ARBA00001964"/>
    </source>
</evidence>
<dbReference type="SUPFAM" id="SSF52518">
    <property type="entry name" value="Thiamin diphosphate-binding fold (THDP-binding)"/>
    <property type="match status" value="1"/>
</dbReference>
<dbReference type="PANTHER" id="PTHR47514:SF1">
    <property type="entry name" value="TRANSKETOLASE N-TERMINAL SECTION-RELATED"/>
    <property type="match status" value="1"/>
</dbReference>
<comment type="cofactor">
    <cofactor evidence="1">
        <name>thiamine diphosphate</name>
        <dbReference type="ChEBI" id="CHEBI:58937"/>
    </cofactor>
</comment>
<dbReference type="HOGENOM" id="CLU_009227_4_1_9"/>
<keyword evidence="4" id="KW-0812">Transmembrane</keyword>
<dbReference type="AlphaFoldDB" id="N2B642"/>
<evidence type="ECO:0000313" key="7">
    <source>
        <dbReference type="Proteomes" id="UP000012589"/>
    </source>
</evidence>
<comment type="similarity">
    <text evidence="2">Belongs to the transketolase family.</text>
</comment>
<evidence type="ECO:0000256" key="3">
    <source>
        <dbReference type="ARBA" id="ARBA00023052"/>
    </source>
</evidence>
<keyword evidence="4" id="KW-0472">Membrane</keyword>
<dbReference type="STRING" id="1235802.C823_01244"/>
<dbReference type="Pfam" id="PF00456">
    <property type="entry name" value="Transketolase_N"/>
    <property type="match status" value="1"/>
</dbReference>
<evidence type="ECO:0000256" key="2">
    <source>
        <dbReference type="ARBA" id="ARBA00007131"/>
    </source>
</evidence>
<dbReference type="eggNOG" id="COG3959">
    <property type="taxonomic scope" value="Bacteria"/>
</dbReference>
<dbReference type="Gene3D" id="3.40.50.970">
    <property type="match status" value="1"/>
</dbReference>
<keyword evidence="4" id="KW-1133">Transmembrane helix</keyword>
<comment type="caution">
    <text evidence="6">The sequence shown here is derived from an EMBL/GenBank/DDBJ whole genome shotgun (WGS) entry which is preliminary data.</text>
</comment>
<feature type="domain" description="Transketolase N-terminal" evidence="5">
    <location>
        <begin position="6"/>
        <end position="244"/>
    </location>
</feature>
<dbReference type="InterPro" id="IPR029061">
    <property type="entry name" value="THDP-binding"/>
</dbReference>
<protein>
    <recommendedName>
        <fullName evidence="5">Transketolase N-terminal domain-containing protein</fullName>
    </recommendedName>
</protein>
<dbReference type="EMBL" id="AQFT01000038">
    <property type="protein sequence ID" value="EMZ33963.1"/>
    <property type="molecule type" value="Genomic_DNA"/>
</dbReference>
<keyword evidence="7" id="KW-1185">Reference proteome</keyword>
<reference evidence="6 7" key="1">
    <citation type="journal article" date="2014" name="Genome Announc.">
        <title>Draft genome sequences of the altered schaedler flora, a defined bacterial community from gnotobiotic mice.</title>
        <authorList>
            <person name="Wannemuehler M.J."/>
            <person name="Overstreet A.M."/>
            <person name="Ward D.V."/>
            <person name="Phillips G.J."/>
        </authorList>
    </citation>
    <scope>NUCLEOTIDE SEQUENCE [LARGE SCALE GENOMIC DNA]</scope>
    <source>
        <strain evidence="6 7">ASF492</strain>
    </source>
</reference>